<dbReference type="OrthoDB" id="9769158at2"/>
<evidence type="ECO:0000256" key="3">
    <source>
        <dbReference type="PIRSR" id="PIRSR015753-3"/>
    </source>
</evidence>
<dbReference type="AlphaFoldDB" id="A0A2U1T9K9"/>
<accession>A0A2U1T9K9</accession>
<comment type="caution">
    <text evidence="6">The sequence shown here is derived from an EMBL/GenBank/DDBJ whole genome shotgun (WGS) entry which is preliminary data.</text>
</comment>
<evidence type="ECO:0000256" key="1">
    <source>
        <dbReference type="PIRSR" id="PIRSR015753-1"/>
    </source>
</evidence>
<sequence length="359" mass="41263">MANTTKDWDGDAKNASPDGEFVRDTSYIEDRIVADLPAGSEPKPTQEQTFHWPVEKNRYRLMAARACPWAHRTVITRRLLGLEDALSLGLAGPTHDWRSWVFDLDPDEKDPATGLHRLREAYLNRFPDYPKGITVPAIVEISSRKVVTNDFPSIPIDFQLQWREFHRAGAPDLYPEQHRERIDEMAAWLFKEVNNGVYRCGFAGSQEAYESAYDRLWEALDWLEDHLGKHRFLVGDHITLADIYLYPTLVRFDPVYVGHFKCSRNRIAQMPNLWNYLKELFSLPGFGDTTDFQEIKEHYYFTHSEINPTRVVPVGPDMSPIVEPHDRDRFGGAPFAEGTTLPGPVPAGEEVKHPEPFQK</sequence>
<evidence type="ECO:0000259" key="5">
    <source>
        <dbReference type="PROSITE" id="PS50405"/>
    </source>
</evidence>
<dbReference type="PANTHER" id="PTHR32419:SF6">
    <property type="entry name" value="GLUTATHIONE S-TRANSFERASE OMEGA-LIKE 1-RELATED"/>
    <property type="match status" value="1"/>
</dbReference>
<feature type="compositionally biased region" description="Basic and acidic residues" evidence="4">
    <location>
        <begin position="1"/>
        <end position="12"/>
    </location>
</feature>
<dbReference type="SFLD" id="SFLDG01206">
    <property type="entry name" value="Xi.1"/>
    <property type="match status" value="1"/>
</dbReference>
<dbReference type="InterPro" id="IPR010987">
    <property type="entry name" value="Glutathione-S-Trfase_C-like"/>
</dbReference>
<dbReference type="SUPFAM" id="SSF47616">
    <property type="entry name" value="GST C-terminal domain-like"/>
    <property type="match status" value="1"/>
</dbReference>
<feature type="active site" description="Proton donor/acceptor" evidence="1">
    <location>
        <position position="198"/>
    </location>
</feature>
<dbReference type="PIRSF" id="PIRSF015753">
    <property type="entry name" value="GST"/>
    <property type="match status" value="1"/>
</dbReference>
<dbReference type="PROSITE" id="PS50405">
    <property type="entry name" value="GST_CTER"/>
    <property type="match status" value="1"/>
</dbReference>
<dbReference type="CDD" id="cd03190">
    <property type="entry name" value="GST_C_Omega_like"/>
    <property type="match status" value="1"/>
</dbReference>
<feature type="site" description="Lowers pKa of active site Cys" evidence="3">
    <location>
        <position position="256"/>
    </location>
</feature>
<dbReference type="InterPro" id="IPR036282">
    <property type="entry name" value="Glutathione-S-Trfase_C_sf"/>
</dbReference>
<dbReference type="SFLD" id="SFLDG01148">
    <property type="entry name" value="Xi_(cytGST)"/>
    <property type="match status" value="1"/>
</dbReference>
<protein>
    <submittedName>
        <fullName evidence="6">Glutathione S-transferase family protein</fullName>
    </submittedName>
</protein>
<dbReference type="GO" id="GO:0004364">
    <property type="term" value="F:glutathione transferase activity"/>
    <property type="evidence" value="ECO:0007669"/>
    <property type="project" value="InterPro"/>
</dbReference>
<dbReference type="EMBL" id="QEEZ01000002">
    <property type="protein sequence ID" value="PWC02672.1"/>
    <property type="molecule type" value="Genomic_DNA"/>
</dbReference>
<evidence type="ECO:0000313" key="7">
    <source>
        <dbReference type="Proteomes" id="UP000244989"/>
    </source>
</evidence>
<dbReference type="SFLD" id="SFLDS00019">
    <property type="entry name" value="Glutathione_Transferase_(cytos"/>
    <property type="match status" value="1"/>
</dbReference>
<dbReference type="InterPro" id="IPR040079">
    <property type="entry name" value="Glutathione_S-Trfase"/>
</dbReference>
<dbReference type="GO" id="GO:0005737">
    <property type="term" value="C:cytoplasm"/>
    <property type="evidence" value="ECO:0007669"/>
    <property type="project" value="TreeGrafter"/>
</dbReference>
<dbReference type="InterPro" id="IPR016639">
    <property type="entry name" value="GST_Omega/GSH"/>
</dbReference>
<dbReference type="RefSeq" id="WP_108432597.1">
    <property type="nucleotide sequence ID" value="NZ_CP026947.1"/>
</dbReference>
<feature type="binding site" evidence="2">
    <location>
        <position position="100"/>
    </location>
    <ligand>
        <name>glutathione</name>
        <dbReference type="ChEBI" id="CHEBI:57925"/>
    </ligand>
</feature>
<feature type="active site" description="Nucleophile" evidence="1">
    <location>
        <position position="67"/>
    </location>
</feature>
<evidence type="ECO:0000256" key="2">
    <source>
        <dbReference type="PIRSR" id="PIRSR015753-2"/>
    </source>
</evidence>
<feature type="region of interest" description="Disordered" evidence="4">
    <location>
        <begin position="1"/>
        <end position="21"/>
    </location>
</feature>
<keyword evidence="7" id="KW-1185">Reference proteome</keyword>
<evidence type="ECO:0000313" key="6">
    <source>
        <dbReference type="EMBL" id="PWC02672.1"/>
    </source>
</evidence>
<dbReference type="Pfam" id="PF13410">
    <property type="entry name" value="GST_C_2"/>
    <property type="match status" value="1"/>
</dbReference>
<dbReference type="Gene3D" id="1.20.1050.10">
    <property type="match status" value="1"/>
</dbReference>
<proteinExistence type="predicted"/>
<reference evidence="7" key="1">
    <citation type="submission" date="2018-04" db="EMBL/GenBank/DDBJ databases">
        <authorList>
            <person name="Liu S."/>
            <person name="Wang Z."/>
            <person name="Li J."/>
        </authorList>
    </citation>
    <scope>NUCLEOTIDE SEQUENCE [LARGE SCALE GENOMIC DNA]</scope>
    <source>
        <strain evidence="7">2189</strain>
    </source>
</reference>
<organism evidence="6 7">
    <name type="scientific">Corynebacterium yudongzhengii</name>
    <dbReference type="NCBI Taxonomy" id="2080740"/>
    <lineage>
        <taxon>Bacteria</taxon>
        <taxon>Bacillati</taxon>
        <taxon>Actinomycetota</taxon>
        <taxon>Actinomycetes</taxon>
        <taxon>Mycobacteriales</taxon>
        <taxon>Corynebacteriaceae</taxon>
        <taxon>Corynebacterium</taxon>
    </lineage>
</organism>
<evidence type="ECO:0000256" key="4">
    <source>
        <dbReference type="SAM" id="MobiDB-lite"/>
    </source>
</evidence>
<dbReference type="PANTHER" id="PTHR32419">
    <property type="entry name" value="GLUTATHIONYL-HYDROQUINONE REDUCTASE"/>
    <property type="match status" value="1"/>
</dbReference>
<gene>
    <name evidence="6" type="ORF">DF222_01090</name>
</gene>
<dbReference type="InterPro" id="IPR047047">
    <property type="entry name" value="GST_Omega-like_C"/>
</dbReference>
<feature type="site" description="Lowers pKa of active site Cys" evidence="3">
    <location>
        <position position="299"/>
    </location>
</feature>
<feature type="domain" description="GST C-terminal" evidence="5">
    <location>
        <begin position="175"/>
        <end position="299"/>
    </location>
</feature>
<name>A0A2U1T9K9_9CORY</name>
<keyword evidence="6" id="KW-0808">Transferase</keyword>
<feature type="region of interest" description="Disordered" evidence="4">
    <location>
        <begin position="331"/>
        <end position="359"/>
    </location>
</feature>
<dbReference type="Proteomes" id="UP000244989">
    <property type="component" value="Unassembled WGS sequence"/>
</dbReference>
<dbReference type="Gene3D" id="3.40.30.10">
    <property type="entry name" value="Glutaredoxin"/>
    <property type="match status" value="1"/>
</dbReference>
<feature type="compositionally biased region" description="Basic and acidic residues" evidence="4">
    <location>
        <begin position="349"/>
        <end position="359"/>
    </location>
</feature>
<dbReference type="KEGG" id="cyz:C3B44_06620"/>